<dbReference type="GO" id="GO:0010436">
    <property type="term" value="F:carotenoid dioxygenase activity"/>
    <property type="evidence" value="ECO:0007669"/>
    <property type="project" value="UniProtKB-UniRule"/>
</dbReference>
<dbReference type="GO" id="GO:0003834">
    <property type="term" value="F:beta-carotene 15,15'-dioxygenase activity"/>
    <property type="evidence" value="ECO:0007669"/>
    <property type="project" value="UniProtKB-EC"/>
</dbReference>
<keyword evidence="2" id="KW-0503">Monooxygenase</keyword>
<evidence type="ECO:0000256" key="1">
    <source>
        <dbReference type="HAMAP-Rule" id="MF_02093"/>
    </source>
</evidence>
<keyword evidence="1" id="KW-0408">Iron</keyword>
<comment type="subcellular location">
    <subcellularLocation>
        <location evidence="1">Cell membrane</location>
        <topology evidence="1">Multi-pass membrane protein</topology>
    </subcellularLocation>
</comment>
<keyword evidence="1" id="KW-0223">Dioxygenase</keyword>
<sequence length="301" mass="34687">MIQQKTLNFAKLKGSMIVVTVFALWFSVFFDDYVETVLSYVLIMSFGVLHGANDIRLIQSVTSNNSKSAFIRVVLAYVLVVAGILTLFFVLPVLALGLFVLISGYHFGEQHWSKSLLVHSSWNVLFYTFYGLFILFMIFYLKSEQVIPILEGILKISVVTEVLGYTLLFSGFSLLVFGIFYYNKGLVKSNLWEELFVLLVFFVIFKTASLLWGFCIYFIVWHSIPSLKDQMDYLYGESSWRTFGKYIKDSILYWAVSIIGLLMLLWFLKDSSENMVAILIYFLAAITFPHVFVMSKLEKRP</sequence>
<keyword evidence="1" id="KW-1003">Cell membrane</keyword>
<name>A0A2T0M8I9_9FLAO</name>
<keyword evidence="1" id="KW-0560">Oxidoreductase</keyword>
<feature type="transmembrane region" description="Helical" evidence="1">
    <location>
        <begin position="251"/>
        <end position="268"/>
    </location>
</feature>
<protein>
    <recommendedName>
        <fullName evidence="1">Probable beta-carotene 15,15'-dioxygenase</fullName>
        <ecNumber evidence="1">1.13.11.63</ecNumber>
    </recommendedName>
</protein>
<feature type="transmembrane region" description="Helical" evidence="1">
    <location>
        <begin position="122"/>
        <end position="141"/>
    </location>
</feature>
<keyword evidence="1" id="KW-1133">Transmembrane helix</keyword>
<dbReference type="EC" id="1.13.11.63" evidence="1"/>
<evidence type="ECO:0000313" key="2">
    <source>
        <dbReference type="EMBL" id="PRX53742.1"/>
    </source>
</evidence>
<dbReference type="GO" id="GO:0016121">
    <property type="term" value="P:carotene catabolic process"/>
    <property type="evidence" value="ECO:0007669"/>
    <property type="project" value="UniProtKB-UniRule"/>
</dbReference>
<organism evidence="2 3">
    <name type="scientific">Flagellimonas meridianipacifica</name>
    <dbReference type="NCBI Taxonomy" id="1080225"/>
    <lineage>
        <taxon>Bacteria</taxon>
        <taxon>Pseudomonadati</taxon>
        <taxon>Bacteroidota</taxon>
        <taxon>Flavobacteriia</taxon>
        <taxon>Flavobacteriales</taxon>
        <taxon>Flavobacteriaceae</taxon>
        <taxon>Flagellimonas</taxon>
    </lineage>
</organism>
<dbReference type="HAMAP" id="MF_02093">
    <property type="entry name" value="Beta_carotene_diox"/>
    <property type="match status" value="1"/>
</dbReference>
<keyword evidence="1" id="KW-0479">Metal-binding</keyword>
<dbReference type="Pfam" id="PF15461">
    <property type="entry name" value="BCD"/>
    <property type="match status" value="1"/>
</dbReference>
<gene>
    <name evidence="2" type="ORF">CLV81_2129</name>
</gene>
<dbReference type="Proteomes" id="UP000237640">
    <property type="component" value="Unassembled WGS sequence"/>
</dbReference>
<keyword evidence="1" id="KW-0812">Transmembrane</keyword>
<feature type="transmembrane region" description="Helical" evidence="1">
    <location>
        <begin position="12"/>
        <end position="30"/>
    </location>
</feature>
<feature type="transmembrane region" description="Helical" evidence="1">
    <location>
        <begin position="74"/>
        <end position="102"/>
    </location>
</feature>
<feature type="transmembrane region" description="Helical" evidence="1">
    <location>
        <begin position="162"/>
        <end position="183"/>
    </location>
</feature>
<feature type="transmembrane region" description="Helical" evidence="1">
    <location>
        <begin position="195"/>
        <end position="221"/>
    </location>
</feature>
<feature type="transmembrane region" description="Helical" evidence="1">
    <location>
        <begin position="36"/>
        <end position="53"/>
    </location>
</feature>
<keyword evidence="1" id="KW-0472">Membrane</keyword>
<comment type="function">
    <text evidence="1">Catalyzes the cleavage of beta-carotene at its central double bond (15,15') to yield two molecules of all-trans-retinal.</text>
</comment>
<comment type="caution">
    <text evidence="1">Lacks conserved residue(s) required for the propagation of feature annotation.</text>
</comment>
<dbReference type="GO" id="GO:0005886">
    <property type="term" value="C:plasma membrane"/>
    <property type="evidence" value="ECO:0007669"/>
    <property type="project" value="UniProtKB-SubCell"/>
</dbReference>
<keyword evidence="3" id="KW-1185">Reference proteome</keyword>
<dbReference type="AlphaFoldDB" id="A0A2T0M8I9"/>
<dbReference type="GO" id="GO:0005506">
    <property type="term" value="F:iron ion binding"/>
    <property type="evidence" value="ECO:0007669"/>
    <property type="project" value="UniProtKB-UniRule"/>
</dbReference>
<comment type="caution">
    <text evidence="2">The sequence shown here is derived from an EMBL/GenBank/DDBJ whole genome shotgun (WGS) entry which is preliminary data.</text>
</comment>
<comment type="similarity">
    <text evidence="1">Belongs to the Brp/Blh beta-carotene diooxygenase family.</text>
</comment>
<dbReference type="InterPro" id="IPR022270">
    <property type="entry name" value="Blh_diox"/>
</dbReference>
<dbReference type="RefSeq" id="WP_106145088.1">
    <property type="nucleotide sequence ID" value="NZ_PVYX01000002.1"/>
</dbReference>
<reference evidence="2 3" key="1">
    <citation type="submission" date="2018-03" db="EMBL/GenBank/DDBJ databases">
        <title>Genomic Encyclopedia of Archaeal and Bacterial Type Strains, Phase II (KMG-II): from individual species to whole genera.</title>
        <authorList>
            <person name="Goeker M."/>
        </authorList>
    </citation>
    <scope>NUCLEOTIDE SEQUENCE [LARGE SCALE GENOMIC DNA]</scope>
    <source>
        <strain evidence="2 3">DSM 25027</strain>
    </source>
</reference>
<feature type="transmembrane region" description="Helical" evidence="1">
    <location>
        <begin position="274"/>
        <end position="293"/>
    </location>
</feature>
<evidence type="ECO:0000313" key="3">
    <source>
        <dbReference type="Proteomes" id="UP000237640"/>
    </source>
</evidence>
<dbReference type="NCBIfam" id="TIGR03753">
    <property type="entry name" value="blh_monoox"/>
    <property type="match status" value="1"/>
</dbReference>
<dbReference type="GO" id="GO:0004497">
    <property type="term" value="F:monooxygenase activity"/>
    <property type="evidence" value="ECO:0007669"/>
    <property type="project" value="UniProtKB-KW"/>
</dbReference>
<comment type="catalytic activity">
    <reaction evidence="1">
        <text>all-trans-beta-carotene + O2 = 2 all-trans-retinal</text>
        <dbReference type="Rhea" id="RHEA:32887"/>
        <dbReference type="ChEBI" id="CHEBI:15379"/>
        <dbReference type="ChEBI" id="CHEBI:17579"/>
        <dbReference type="ChEBI" id="CHEBI:17898"/>
        <dbReference type="EC" id="1.13.11.63"/>
    </reaction>
</comment>
<accession>A0A2T0M8I9</accession>
<proteinExistence type="inferred from homology"/>
<dbReference type="OrthoDB" id="945227at2"/>
<comment type="cofactor">
    <cofactor evidence="1">
        <name>Fe(2+)</name>
        <dbReference type="ChEBI" id="CHEBI:29033"/>
    </cofactor>
</comment>
<dbReference type="EMBL" id="PVYX01000002">
    <property type="protein sequence ID" value="PRX53742.1"/>
    <property type="molecule type" value="Genomic_DNA"/>
</dbReference>